<reference evidence="1" key="1">
    <citation type="submission" date="2022-03" db="EMBL/GenBank/DDBJ databases">
        <title>Identification of a novel bacterium isolated from mangrove sediments.</title>
        <authorList>
            <person name="Pan X."/>
        </authorList>
    </citation>
    <scope>NUCLEOTIDE SEQUENCE</scope>
    <source>
        <strain evidence="1">B2637</strain>
    </source>
</reference>
<organism evidence="1 2">
    <name type="scientific">Novosphingobium mangrovi</name>
    <name type="common">ex Hu et al. 2023</name>
    <dbReference type="NCBI Taxonomy" id="2930094"/>
    <lineage>
        <taxon>Bacteria</taxon>
        <taxon>Pseudomonadati</taxon>
        <taxon>Pseudomonadota</taxon>
        <taxon>Alphaproteobacteria</taxon>
        <taxon>Sphingomonadales</taxon>
        <taxon>Sphingomonadaceae</taxon>
        <taxon>Novosphingobium</taxon>
    </lineage>
</organism>
<keyword evidence="2" id="KW-1185">Reference proteome</keyword>
<proteinExistence type="predicted"/>
<dbReference type="InterPro" id="IPR029058">
    <property type="entry name" value="AB_hydrolase_fold"/>
</dbReference>
<dbReference type="SUPFAM" id="SSF53474">
    <property type="entry name" value="alpha/beta-Hydrolases"/>
    <property type="match status" value="1"/>
</dbReference>
<dbReference type="Proteomes" id="UP001162802">
    <property type="component" value="Unassembled WGS sequence"/>
</dbReference>
<dbReference type="RefSeq" id="WP_243803386.1">
    <property type="nucleotide sequence ID" value="NZ_JALHAT010000083.1"/>
</dbReference>
<accession>A0ABT0AIF3</accession>
<dbReference type="EMBL" id="JALHAT010000083">
    <property type="protein sequence ID" value="MCJ1962984.1"/>
    <property type="molecule type" value="Genomic_DNA"/>
</dbReference>
<gene>
    <name evidence="1" type="ORF">MTR65_20070</name>
</gene>
<name>A0ABT0AIF3_9SPHN</name>
<evidence type="ECO:0008006" key="3">
    <source>
        <dbReference type="Google" id="ProtNLM"/>
    </source>
</evidence>
<protein>
    <recommendedName>
        <fullName evidence="3">Serine-threonine protein kinase</fullName>
    </recommendedName>
</protein>
<evidence type="ECO:0000313" key="1">
    <source>
        <dbReference type="EMBL" id="MCJ1962984.1"/>
    </source>
</evidence>
<sequence length="450" mass="47456">MPTGFEPSRFCWLQFDKTGKMVDGQAMQTFADEIAASAATDVVIISHGWQNDFPVAQALYQTLWSNVLSELEAKGRDPSRIVLGGILWPAKKFDADYDGARMLAAEPRDAGGLLDVGGPVDGGEDIPEDQFIAKLDELSDLLDKADAQQLREAALKVVEHNDAHSAAAFFTVAANVLNVSEEADEELQADAKQILNATSEPQAQALLDAYAAPAMPTLPAGDDGEVLDIGEWIRSVASGTRNAVVWALNKLTYYTMKKRAGVVGAALAEKIATTFGSDIPRVHLVGHSFGARLVTSSANAMGQLGVIPVQSLTLLQGAYSHYGITSGRGVFENVAGHIAGPIIYTHTHNDFACTIAYPIASRFSGDTTLALGDADDVFGAIGANGPQGLDSALLNTLDPAQPEPLAGKVNTVLADSFVRKTSASDAHNNVTNKECGVLVARSMCCAVGNS</sequence>
<evidence type="ECO:0000313" key="2">
    <source>
        <dbReference type="Proteomes" id="UP001162802"/>
    </source>
</evidence>
<comment type="caution">
    <text evidence="1">The sequence shown here is derived from an EMBL/GenBank/DDBJ whole genome shotgun (WGS) entry which is preliminary data.</text>
</comment>